<feature type="non-terminal residue" evidence="1">
    <location>
        <position position="1"/>
    </location>
</feature>
<organism evidence="1 2">
    <name type="scientific">Pseudolycoriella hygida</name>
    <dbReference type="NCBI Taxonomy" id="35572"/>
    <lineage>
        <taxon>Eukaryota</taxon>
        <taxon>Metazoa</taxon>
        <taxon>Ecdysozoa</taxon>
        <taxon>Arthropoda</taxon>
        <taxon>Hexapoda</taxon>
        <taxon>Insecta</taxon>
        <taxon>Pterygota</taxon>
        <taxon>Neoptera</taxon>
        <taxon>Endopterygota</taxon>
        <taxon>Diptera</taxon>
        <taxon>Nematocera</taxon>
        <taxon>Sciaroidea</taxon>
        <taxon>Sciaridae</taxon>
        <taxon>Pseudolycoriella</taxon>
    </lineage>
</organism>
<keyword evidence="2" id="KW-1185">Reference proteome</keyword>
<dbReference type="OrthoDB" id="6351689at2759"/>
<dbReference type="Proteomes" id="UP001151699">
    <property type="component" value="Chromosome B"/>
</dbReference>
<sequence>EGKIHKATKPAFLKATYLSIFGNFSLNVIRNHLNLLKRSSGLFLVDLNEDQIREVECEQQLDLEEPEDSLDSKD</sequence>
<dbReference type="AlphaFoldDB" id="A0A9Q0S268"/>
<name>A0A9Q0S268_9DIPT</name>
<protein>
    <submittedName>
        <fullName evidence="1">Uncharacterized protein</fullName>
    </submittedName>
</protein>
<dbReference type="EMBL" id="WJQU01000002">
    <property type="protein sequence ID" value="KAJ6642687.1"/>
    <property type="molecule type" value="Genomic_DNA"/>
</dbReference>
<gene>
    <name evidence="1" type="ORF">Bhyg_07640</name>
</gene>
<reference evidence="1" key="1">
    <citation type="submission" date="2022-07" db="EMBL/GenBank/DDBJ databases">
        <authorList>
            <person name="Trinca V."/>
            <person name="Uliana J.V.C."/>
            <person name="Torres T.T."/>
            <person name="Ward R.J."/>
            <person name="Monesi N."/>
        </authorList>
    </citation>
    <scope>NUCLEOTIDE SEQUENCE</scope>
    <source>
        <strain evidence="1">HSMRA1968</strain>
        <tissue evidence="1">Whole embryos</tissue>
    </source>
</reference>
<accession>A0A9Q0S268</accession>
<proteinExistence type="predicted"/>
<evidence type="ECO:0000313" key="2">
    <source>
        <dbReference type="Proteomes" id="UP001151699"/>
    </source>
</evidence>
<comment type="caution">
    <text evidence="1">The sequence shown here is derived from an EMBL/GenBank/DDBJ whole genome shotgun (WGS) entry which is preliminary data.</text>
</comment>
<evidence type="ECO:0000313" key="1">
    <source>
        <dbReference type="EMBL" id="KAJ6642687.1"/>
    </source>
</evidence>